<protein>
    <submittedName>
        <fullName evidence="2">Phage baseplate assembly protein V</fullName>
    </submittedName>
</protein>
<keyword evidence="3" id="KW-1185">Reference proteome</keyword>
<evidence type="ECO:0000259" key="1">
    <source>
        <dbReference type="Pfam" id="PF04717"/>
    </source>
</evidence>
<dbReference type="NCBIfam" id="TIGR01644">
    <property type="entry name" value="phage_P2_V"/>
    <property type="match status" value="1"/>
</dbReference>
<feature type="domain" description="Gp5/Type VI secretion system Vgr protein OB-fold" evidence="1">
    <location>
        <begin position="16"/>
        <end position="83"/>
    </location>
</feature>
<evidence type="ECO:0000313" key="2">
    <source>
        <dbReference type="EMBL" id="SNS20536.1"/>
    </source>
</evidence>
<reference evidence="3" key="1">
    <citation type="submission" date="2017-06" db="EMBL/GenBank/DDBJ databases">
        <authorList>
            <person name="Varghese N."/>
            <person name="Submissions S."/>
        </authorList>
    </citation>
    <scope>NUCLEOTIDE SEQUENCE [LARGE SCALE GENOMIC DNA]</scope>
    <source>
        <strain evidence="3">LNB2</strain>
    </source>
</reference>
<dbReference type="InterPro" id="IPR037026">
    <property type="entry name" value="Vgr_OB-fold_dom_sf"/>
</dbReference>
<dbReference type="EMBL" id="FZOS01000002">
    <property type="protein sequence ID" value="SNS20536.1"/>
    <property type="molecule type" value="Genomic_DNA"/>
</dbReference>
<evidence type="ECO:0000313" key="3">
    <source>
        <dbReference type="Proteomes" id="UP000198281"/>
    </source>
</evidence>
<dbReference type="InterPro" id="IPR013046">
    <property type="entry name" value="GpV/Gp45"/>
</dbReference>
<dbReference type="InterPro" id="IPR006531">
    <property type="entry name" value="Gp5/Vgr_OB"/>
</dbReference>
<dbReference type="AlphaFoldDB" id="A0A239CJX0"/>
<proteinExistence type="predicted"/>
<dbReference type="Proteomes" id="UP000198281">
    <property type="component" value="Unassembled WGS sequence"/>
</dbReference>
<gene>
    <name evidence="2" type="ORF">SAMN06295912_102258</name>
</gene>
<dbReference type="RefSeq" id="WP_089218248.1">
    <property type="nucleotide sequence ID" value="NZ_FZOS01000002.1"/>
</dbReference>
<dbReference type="InterPro" id="IPR044033">
    <property type="entry name" value="GpV-like_apex"/>
</dbReference>
<dbReference type="Pfam" id="PF18946">
    <property type="entry name" value="Apex"/>
    <property type="match status" value="1"/>
</dbReference>
<organism evidence="2 3">
    <name type="scientific">Edaphosphingomonas laterariae</name>
    <dbReference type="NCBI Taxonomy" id="861865"/>
    <lineage>
        <taxon>Bacteria</taxon>
        <taxon>Pseudomonadati</taxon>
        <taxon>Pseudomonadota</taxon>
        <taxon>Alphaproteobacteria</taxon>
        <taxon>Sphingomonadales</taxon>
        <taxon>Rhizorhabdaceae</taxon>
        <taxon>Edaphosphingomonas</taxon>
    </lineage>
</organism>
<name>A0A239CJX0_9SPHN</name>
<dbReference type="OrthoDB" id="4931325at2"/>
<dbReference type="Gene3D" id="6.20.150.10">
    <property type="match status" value="1"/>
</dbReference>
<sequence length="183" mass="18623">MSGNPDIQRLVGDIIRPGVIASVDMVARTCTVEIGDMTTGPLPWLAIRAGRVRIWSPPSEREQCLLLCAEGDTNAGFVLPALYCDAFPPPASSADIVAIAFDDDAMLSYDMAAHHLAATIPDGSVAIDAQGGVAITGDVTITGNVTVSGTLDASEDAIGGGISLKSHKHGGVQAGSAQTGVPA</sequence>
<accession>A0A239CJX0</accession>
<dbReference type="Gene3D" id="2.40.50.230">
    <property type="entry name" value="Gp5 N-terminal domain"/>
    <property type="match status" value="1"/>
</dbReference>
<dbReference type="Pfam" id="PF04717">
    <property type="entry name" value="Phage_base_V"/>
    <property type="match status" value="1"/>
</dbReference>